<gene>
    <name evidence="1" type="ORF">ACFOZ4_11960</name>
</gene>
<dbReference type="PANTHER" id="PTHR34070:SF1">
    <property type="entry name" value="DNA ALKYLATION REPAIR PROTEIN"/>
    <property type="match status" value="1"/>
</dbReference>
<evidence type="ECO:0000313" key="2">
    <source>
        <dbReference type="Proteomes" id="UP001595816"/>
    </source>
</evidence>
<dbReference type="Proteomes" id="UP001595816">
    <property type="component" value="Unassembled WGS sequence"/>
</dbReference>
<organism evidence="1 2">
    <name type="scientific">Hamadaea flava</name>
    <dbReference type="NCBI Taxonomy" id="1742688"/>
    <lineage>
        <taxon>Bacteria</taxon>
        <taxon>Bacillati</taxon>
        <taxon>Actinomycetota</taxon>
        <taxon>Actinomycetes</taxon>
        <taxon>Micromonosporales</taxon>
        <taxon>Micromonosporaceae</taxon>
        <taxon>Hamadaea</taxon>
    </lineage>
</organism>
<dbReference type="SUPFAM" id="SSF48371">
    <property type="entry name" value="ARM repeat"/>
    <property type="match status" value="1"/>
</dbReference>
<comment type="caution">
    <text evidence="1">The sequence shown here is derived from an EMBL/GenBank/DDBJ whole genome shotgun (WGS) entry which is preliminary data.</text>
</comment>
<accession>A0ABV8LLG0</accession>
<reference evidence="2" key="1">
    <citation type="journal article" date="2019" name="Int. J. Syst. Evol. Microbiol.">
        <title>The Global Catalogue of Microorganisms (GCM) 10K type strain sequencing project: providing services to taxonomists for standard genome sequencing and annotation.</title>
        <authorList>
            <consortium name="The Broad Institute Genomics Platform"/>
            <consortium name="The Broad Institute Genome Sequencing Center for Infectious Disease"/>
            <person name="Wu L."/>
            <person name="Ma J."/>
        </authorList>
    </citation>
    <scope>NUCLEOTIDE SEQUENCE [LARGE SCALE GENOMIC DNA]</scope>
    <source>
        <strain evidence="2">CGMCC 4.7289</strain>
    </source>
</reference>
<dbReference type="Pfam" id="PF08713">
    <property type="entry name" value="DNA_alkylation"/>
    <property type="match status" value="1"/>
</dbReference>
<sequence length="225" mass="25268">MAELATTFLTRLRETLPRHADPERAAAMGKYMRDQFPFLGIPSTPLAALQREVATGLPRPESADAAEIALGCWSFDEREYQYVACGYLRKYAKVLDEDFIGIARELIVVKPWWDTVDALAAHVVGPLVSAYPSLESVMDQWAAPGSEMWLTRTAILHQLRYQGETDADRLFRYCAAQAGHPDFFIRKAIGWALREYAKTDPGAVREFVTATELSGLSRREALKNL</sequence>
<proteinExistence type="predicted"/>
<dbReference type="Gene3D" id="1.20.1660.10">
    <property type="entry name" value="Hypothetical protein (EF3068)"/>
    <property type="match status" value="1"/>
</dbReference>
<dbReference type="InterPro" id="IPR016024">
    <property type="entry name" value="ARM-type_fold"/>
</dbReference>
<dbReference type="PANTHER" id="PTHR34070">
    <property type="entry name" value="ARMADILLO-TYPE FOLD"/>
    <property type="match status" value="1"/>
</dbReference>
<dbReference type="CDD" id="cd07064">
    <property type="entry name" value="AlkD_like_1"/>
    <property type="match status" value="1"/>
</dbReference>
<dbReference type="RefSeq" id="WP_253754740.1">
    <property type="nucleotide sequence ID" value="NZ_JAMZDZ010000001.1"/>
</dbReference>
<evidence type="ECO:0000313" key="1">
    <source>
        <dbReference type="EMBL" id="MFC4131318.1"/>
    </source>
</evidence>
<protein>
    <submittedName>
        <fullName evidence="1">DNA alkylation repair protein</fullName>
    </submittedName>
</protein>
<name>A0ABV8LLG0_9ACTN</name>
<dbReference type="InterPro" id="IPR014825">
    <property type="entry name" value="DNA_alkylation"/>
</dbReference>
<keyword evidence="2" id="KW-1185">Reference proteome</keyword>
<dbReference type="Gene3D" id="1.25.40.290">
    <property type="entry name" value="ARM repeat domains"/>
    <property type="match status" value="1"/>
</dbReference>
<dbReference type="EMBL" id="JBHSAY010000006">
    <property type="protein sequence ID" value="MFC4131318.1"/>
    <property type="molecule type" value="Genomic_DNA"/>
</dbReference>